<dbReference type="Proteomes" id="UP000663870">
    <property type="component" value="Unassembled WGS sequence"/>
</dbReference>
<proteinExistence type="predicted"/>
<dbReference type="EMBL" id="CAJNOH010005072">
    <property type="protein sequence ID" value="CAF1388540.1"/>
    <property type="molecule type" value="Genomic_DNA"/>
</dbReference>
<dbReference type="Proteomes" id="UP000663854">
    <property type="component" value="Unassembled WGS sequence"/>
</dbReference>
<reference evidence="2" key="1">
    <citation type="submission" date="2021-02" db="EMBL/GenBank/DDBJ databases">
        <authorList>
            <person name="Nowell W R."/>
        </authorList>
    </citation>
    <scope>NUCLEOTIDE SEQUENCE</scope>
</reference>
<dbReference type="AlphaFoldDB" id="A0A816C781"/>
<name>A0A816C781_9BILA</name>
<accession>A0A816C781</accession>
<keyword evidence="3" id="KW-1185">Reference proteome</keyword>
<sequence>MPAIVLLNPEDIGSLARVLDTSDNSDEAVYWRERTFIVKIEDDEYICKPKIIQQFDESDDVYDSIADIPEAANHSRQWRKQHGIISDDNSEIASSDEQDVEAEDTIVNGTSESIEFEEWLQTENKTASKTRALSTTSLSSTTPSSIPSLSVSGCSSSITVMDEFGDVVEDEELAIAIVAEKEAAVRAKMAMEMALQAAKEAEEIYKKVSMLRAKKPTKKTVVPQIDEIYTYETAYEPMLTTISNTPQTMSTLADIEIIIDDIVVVIETLDSAVNLSIATIDTVDAIVEVVSLVHN</sequence>
<evidence type="ECO:0000313" key="3">
    <source>
        <dbReference type="Proteomes" id="UP000663870"/>
    </source>
</evidence>
<protein>
    <submittedName>
        <fullName evidence="2">Uncharacterized protein</fullName>
    </submittedName>
</protein>
<evidence type="ECO:0000313" key="1">
    <source>
        <dbReference type="EMBL" id="CAF1388540.1"/>
    </source>
</evidence>
<comment type="caution">
    <text evidence="2">The sequence shown here is derived from an EMBL/GenBank/DDBJ whole genome shotgun (WGS) entry which is preliminary data.</text>
</comment>
<evidence type="ECO:0000313" key="2">
    <source>
        <dbReference type="EMBL" id="CAF1619306.1"/>
    </source>
</evidence>
<gene>
    <name evidence="2" type="ORF">JXQ802_LOCUS50392</name>
    <name evidence="1" type="ORF">PYM288_LOCUS34219</name>
</gene>
<dbReference type="EMBL" id="CAJNOL010006556">
    <property type="protein sequence ID" value="CAF1619306.1"/>
    <property type="molecule type" value="Genomic_DNA"/>
</dbReference>
<organism evidence="2 3">
    <name type="scientific">Rotaria sordida</name>
    <dbReference type="NCBI Taxonomy" id="392033"/>
    <lineage>
        <taxon>Eukaryota</taxon>
        <taxon>Metazoa</taxon>
        <taxon>Spiralia</taxon>
        <taxon>Gnathifera</taxon>
        <taxon>Rotifera</taxon>
        <taxon>Eurotatoria</taxon>
        <taxon>Bdelloidea</taxon>
        <taxon>Philodinida</taxon>
        <taxon>Philodinidae</taxon>
        <taxon>Rotaria</taxon>
    </lineage>
</organism>